<evidence type="ECO:0000313" key="9">
    <source>
        <dbReference type="Ensembl" id="ENSNMLP00000038074.1"/>
    </source>
</evidence>
<comment type="subcellular location">
    <subcellularLocation>
        <location evidence="2">Cell projection</location>
        <location evidence="2">Cilium</location>
    </subcellularLocation>
    <subcellularLocation>
        <location evidence="1">Cytoplasm</location>
        <location evidence="1">Cytoskeleton</location>
        <location evidence="1">Microtubule organizing center</location>
        <location evidence="1">Centrosome</location>
        <location evidence="1">Centriole</location>
    </subcellularLocation>
</comment>
<evidence type="ECO:0000256" key="2">
    <source>
        <dbReference type="ARBA" id="ARBA00004138"/>
    </source>
</evidence>
<keyword evidence="5" id="KW-0175">Coiled coil</keyword>
<dbReference type="PANTHER" id="PTHR23162">
    <property type="entry name" value="OUTER DENSE FIBER OF SPERM TAILS 2"/>
    <property type="match status" value="1"/>
</dbReference>
<feature type="compositionally biased region" description="Polar residues" evidence="8">
    <location>
        <begin position="380"/>
        <end position="402"/>
    </location>
</feature>
<keyword evidence="10" id="KW-1185">Reference proteome</keyword>
<reference evidence="9" key="2">
    <citation type="submission" date="2025-09" db="UniProtKB">
        <authorList>
            <consortium name="Ensembl"/>
        </authorList>
    </citation>
    <scope>IDENTIFICATION</scope>
</reference>
<keyword evidence="6" id="KW-0206">Cytoskeleton</keyword>
<evidence type="ECO:0000256" key="8">
    <source>
        <dbReference type="SAM" id="MobiDB-lite"/>
    </source>
</evidence>
<dbReference type="GO" id="GO:0036064">
    <property type="term" value="C:ciliary basal body"/>
    <property type="evidence" value="ECO:0007669"/>
    <property type="project" value="TreeGrafter"/>
</dbReference>
<protein>
    <submittedName>
        <fullName evidence="9">Uncharacterized protein</fullName>
    </submittedName>
</protein>
<sequence>MLMDAESAANAAAVQLVSFKDALDHEFAASRQTSSHKSVISRQRGLLLEKLEDFKRINKSVRQTLKQLQQAEAEQAHADKQVHDLLTRISMAENENEVLKRNLYEMGNRVEELKDLRKEEQDSVKSRVHLSKSAEATRAHLQGQLRSKEAENNRLTVQLRTLERTATQRKLEIEDLKASFNGLREKAAQDKEALKKATRAQKQRAERFEAAVEKCYAQLKEKDSELANARLQRDTKKRHQELMTDEREKLVSQITFLKSQIIELNARLLKERDDLTTANENMMHQVQKLTAENGDFSLNNATLKASVAQLEAQLAECEAALVEEKIVSQEKNREAKQLQRQVEDLQAEMAKTRLMHTSVLKQMENIQGGREAEVGKIESQGKQLNSSTEMKASIQEANSQLQEKVHSLQM</sequence>
<name>A0A8C6USL3_9GOBI</name>
<evidence type="ECO:0000256" key="4">
    <source>
        <dbReference type="ARBA" id="ARBA00022490"/>
    </source>
</evidence>
<feature type="region of interest" description="Disordered" evidence="8">
    <location>
        <begin position="121"/>
        <end position="149"/>
    </location>
</feature>
<keyword evidence="7" id="KW-0966">Cell projection</keyword>
<comment type="similarity">
    <text evidence="3">Belongs to the ODF2 family.</text>
</comment>
<proteinExistence type="inferred from homology"/>
<dbReference type="InterPro" id="IPR026099">
    <property type="entry name" value="Odf2-rel"/>
</dbReference>
<evidence type="ECO:0000256" key="1">
    <source>
        <dbReference type="ARBA" id="ARBA00004114"/>
    </source>
</evidence>
<evidence type="ECO:0000256" key="5">
    <source>
        <dbReference type="ARBA" id="ARBA00023054"/>
    </source>
</evidence>
<keyword evidence="4" id="KW-0963">Cytoplasm</keyword>
<dbReference type="GO" id="GO:1902018">
    <property type="term" value="P:negative regulation of cilium assembly"/>
    <property type="evidence" value="ECO:0007669"/>
    <property type="project" value="TreeGrafter"/>
</dbReference>
<evidence type="ECO:0000256" key="6">
    <source>
        <dbReference type="ARBA" id="ARBA00023212"/>
    </source>
</evidence>
<organism evidence="9 10">
    <name type="scientific">Neogobius melanostomus</name>
    <name type="common">round goby</name>
    <dbReference type="NCBI Taxonomy" id="47308"/>
    <lineage>
        <taxon>Eukaryota</taxon>
        <taxon>Metazoa</taxon>
        <taxon>Chordata</taxon>
        <taxon>Craniata</taxon>
        <taxon>Vertebrata</taxon>
        <taxon>Euteleostomi</taxon>
        <taxon>Actinopterygii</taxon>
        <taxon>Neopterygii</taxon>
        <taxon>Teleostei</taxon>
        <taxon>Neoteleostei</taxon>
        <taxon>Acanthomorphata</taxon>
        <taxon>Gobiaria</taxon>
        <taxon>Gobiiformes</taxon>
        <taxon>Gobioidei</taxon>
        <taxon>Gobiidae</taxon>
        <taxon>Benthophilinae</taxon>
        <taxon>Neogobiini</taxon>
        <taxon>Neogobius</taxon>
    </lineage>
</organism>
<evidence type="ECO:0000256" key="3">
    <source>
        <dbReference type="ARBA" id="ARBA00009316"/>
    </source>
</evidence>
<evidence type="ECO:0000313" key="10">
    <source>
        <dbReference type="Proteomes" id="UP000694523"/>
    </source>
</evidence>
<dbReference type="Ensembl" id="ENSNMLT00000042383.1">
    <property type="protein sequence ID" value="ENSNMLP00000038074.1"/>
    <property type="gene ID" value="ENSNMLG00000023515.1"/>
</dbReference>
<dbReference type="GO" id="GO:0005813">
    <property type="term" value="C:centrosome"/>
    <property type="evidence" value="ECO:0007669"/>
    <property type="project" value="TreeGrafter"/>
</dbReference>
<feature type="region of interest" description="Disordered" evidence="8">
    <location>
        <begin position="366"/>
        <end position="410"/>
    </location>
</feature>
<dbReference type="GO" id="GO:0005814">
    <property type="term" value="C:centriole"/>
    <property type="evidence" value="ECO:0007669"/>
    <property type="project" value="UniProtKB-SubCell"/>
</dbReference>
<accession>A0A8C6USL3</accession>
<evidence type="ECO:0000256" key="7">
    <source>
        <dbReference type="ARBA" id="ARBA00023273"/>
    </source>
</evidence>
<dbReference type="AlphaFoldDB" id="A0A8C6USL3"/>
<reference evidence="9" key="1">
    <citation type="submission" date="2025-08" db="UniProtKB">
        <authorList>
            <consortium name="Ensembl"/>
        </authorList>
    </citation>
    <scope>IDENTIFICATION</scope>
</reference>
<dbReference type="Proteomes" id="UP000694523">
    <property type="component" value="Unplaced"/>
</dbReference>
<dbReference type="PANTHER" id="PTHR23162:SF7">
    <property type="entry name" value="PROTEIN BCAP"/>
    <property type="match status" value="1"/>
</dbReference>